<dbReference type="EMBL" id="CP063078">
    <property type="protein sequence ID" value="QOQ86860.1"/>
    <property type="molecule type" value="Genomic_DNA"/>
</dbReference>
<evidence type="ECO:0000313" key="2">
    <source>
        <dbReference type="Proteomes" id="UP000594749"/>
    </source>
</evidence>
<dbReference type="InterPro" id="IPR003688">
    <property type="entry name" value="TraG/VirD4"/>
</dbReference>
<organism evidence="1 2">
    <name type="scientific">Campylobacter corcagiensis</name>
    <dbReference type="NCBI Taxonomy" id="1448857"/>
    <lineage>
        <taxon>Bacteria</taxon>
        <taxon>Pseudomonadati</taxon>
        <taxon>Campylobacterota</taxon>
        <taxon>Epsilonproteobacteria</taxon>
        <taxon>Campylobacterales</taxon>
        <taxon>Campylobacteraceae</taxon>
        <taxon>Campylobacter</taxon>
    </lineage>
</organism>
<gene>
    <name evidence="1" type="ORF">IMC76_06495</name>
</gene>
<dbReference type="Pfam" id="PF02534">
    <property type="entry name" value="T4SS-DNA_transf"/>
    <property type="match status" value="1"/>
</dbReference>
<accession>A0A7M1LEI5</accession>
<dbReference type="Proteomes" id="UP000594749">
    <property type="component" value="Chromosome"/>
</dbReference>
<name>A0A7M1LEI5_9BACT</name>
<dbReference type="Gene3D" id="3.40.50.300">
    <property type="entry name" value="P-loop containing nucleotide triphosphate hydrolases"/>
    <property type="match status" value="2"/>
</dbReference>
<dbReference type="RefSeq" id="WP_025803774.1">
    <property type="nucleotide sequence ID" value="NZ_CP063078.1"/>
</dbReference>
<dbReference type="InterPro" id="IPR027417">
    <property type="entry name" value="P-loop_NTPase"/>
</dbReference>
<dbReference type="OrthoDB" id="5355804at2"/>
<keyword evidence="2" id="KW-1185">Reference proteome</keyword>
<protein>
    <submittedName>
        <fullName evidence="1">Type IV secretory system conjugative DNA transfer family protein</fullName>
    </submittedName>
</protein>
<sequence length="501" mass="57892">MRTIGFLAEKSCPNKVEKTINLAPNYTHAMIIGATGAGKTSSAIMPILEDRISKNHGILMFDYKGEEHKKVKFLAKKFNRLEDVVMINLPWGKSINIINECNTETFVKLLEDKCFTSNGNEFWSKFASGYLKSVLDVSNSKERLIKTLTEQGLDLFTKPEINFKMITNILSSAENFKDFCLQIKEFKDAINFCDFKKYANDLPTDEAGVNFLVSINNPLKEFLKISDTFLEQNRSFYDEKLKYDDSLYVFKKNLPAMLSVINRYANNDFINQLDEKTIFEMLNEGKIVVINTTNFNDTILSVLLGGVLENSAKRKAFKELNPISLFIDEAQKVLSPDMDLHTDVLREAKVEVILSFQNEHLLINKIGKDEYFALKQNLVSKFIFKSEIQSYYEDAKDFETFECFDGNDVFMAKPIFIGDDELNLVEYEYQRLNKVMKNFAAHINSSDKFLVYNHALFEKDSKFYLFCLKNKTIIDEVDFISWADYMRIKRSLKTGFGFMKS</sequence>
<dbReference type="GO" id="GO:0016020">
    <property type="term" value="C:membrane"/>
    <property type="evidence" value="ECO:0007669"/>
    <property type="project" value="InterPro"/>
</dbReference>
<proteinExistence type="predicted"/>
<dbReference type="SUPFAM" id="SSF52540">
    <property type="entry name" value="P-loop containing nucleoside triphosphate hydrolases"/>
    <property type="match status" value="1"/>
</dbReference>
<dbReference type="AlphaFoldDB" id="A0A7M1LEI5"/>
<reference evidence="1 2" key="1">
    <citation type="submission" date="2020-10" db="EMBL/GenBank/DDBJ databases">
        <title>Campylobacter and Helicobacter PacBio genomes.</title>
        <authorList>
            <person name="Lane C."/>
        </authorList>
    </citation>
    <scope>NUCLEOTIDE SEQUENCE [LARGE SCALE GENOMIC DNA]</scope>
    <source>
        <strain evidence="1 2">2016D-0077</strain>
    </source>
</reference>
<evidence type="ECO:0000313" key="1">
    <source>
        <dbReference type="EMBL" id="QOQ86860.1"/>
    </source>
</evidence>